<evidence type="ECO:0000313" key="3">
    <source>
        <dbReference type="Proteomes" id="UP000233556"/>
    </source>
</evidence>
<evidence type="ECO:0000313" key="2">
    <source>
        <dbReference type="EMBL" id="PKU28620.1"/>
    </source>
</evidence>
<sequence length="132" mass="14357">MTSGSSQTDSTKNTYKEGEEARCRAKNSTQHHPSGAPAPGSSSALGAAVRLHAKGRSATLKAFSFAKFKIRSLLSRVVLVASNTYQKIEVRNRPNAKGIHNRIVSVSSQLINRWERRLDHSAVSRALANEAD</sequence>
<feature type="compositionally biased region" description="Polar residues" evidence="1">
    <location>
        <begin position="1"/>
        <end position="13"/>
    </location>
</feature>
<protein>
    <submittedName>
        <fullName evidence="2">Uncharacterized protein</fullName>
    </submittedName>
</protein>
<feature type="compositionally biased region" description="Low complexity" evidence="1">
    <location>
        <begin position="33"/>
        <end position="43"/>
    </location>
</feature>
<reference evidence="3" key="1">
    <citation type="submission" date="2017-11" db="EMBL/GenBank/DDBJ databases">
        <authorList>
            <person name="Lima N.C."/>
            <person name="Parody-Merino A.M."/>
            <person name="Battley P.F."/>
            <person name="Fidler A.E."/>
            <person name="Prosdocimi F."/>
        </authorList>
    </citation>
    <scope>NUCLEOTIDE SEQUENCE [LARGE SCALE GENOMIC DNA]</scope>
</reference>
<keyword evidence="3" id="KW-1185">Reference proteome</keyword>
<organism evidence="2 3">
    <name type="scientific">Limosa lapponica baueri</name>
    <dbReference type="NCBI Taxonomy" id="1758121"/>
    <lineage>
        <taxon>Eukaryota</taxon>
        <taxon>Metazoa</taxon>
        <taxon>Chordata</taxon>
        <taxon>Craniata</taxon>
        <taxon>Vertebrata</taxon>
        <taxon>Euteleostomi</taxon>
        <taxon>Archelosauria</taxon>
        <taxon>Archosauria</taxon>
        <taxon>Dinosauria</taxon>
        <taxon>Saurischia</taxon>
        <taxon>Theropoda</taxon>
        <taxon>Coelurosauria</taxon>
        <taxon>Aves</taxon>
        <taxon>Neognathae</taxon>
        <taxon>Neoaves</taxon>
        <taxon>Charadriiformes</taxon>
        <taxon>Scolopacidae</taxon>
        <taxon>Limosa</taxon>
    </lineage>
</organism>
<name>A0A2I0T4A6_LIMLA</name>
<evidence type="ECO:0000256" key="1">
    <source>
        <dbReference type="SAM" id="MobiDB-lite"/>
    </source>
</evidence>
<dbReference type="AlphaFoldDB" id="A0A2I0T4A6"/>
<feature type="region of interest" description="Disordered" evidence="1">
    <location>
        <begin position="1"/>
        <end position="43"/>
    </location>
</feature>
<proteinExistence type="predicted"/>
<reference evidence="3" key="2">
    <citation type="submission" date="2017-12" db="EMBL/GenBank/DDBJ databases">
        <title>Genome sequence of the Bar-tailed Godwit (Limosa lapponica baueri).</title>
        <authorList>
            <person name="Lima N.C.B."/>
            <person name="Parody-Merino A.M."/>
            <person name="Battley P.F."/>
            <person name="Fidler A.E."/>
            <person name="Prosdocimi F."/>
        </authorList>
    </citation>
    <scope>NUCLEOTIDE SEQUENCE [LARGE SCALE GENOMIC DNA]</scope>
</reference>
<feature type="compositionally biased region" description="Basic and acidic residues" evidence="1">
    <location>
        <begin position="14"/>
        <end position="23"/>
    </location>
</feature>
<dbReference type="EMBL" id="KZ519816">
    <property type="protein sequence ID" value="PKU28620.1"/>
    <property type="molecule type" value="Genomic_DNA"/>
</dbReference>
<gene>
    <name evidence="2" type="ORF">llap_21075</name>
</gene>
<accession>A0A2I0T4A6</accession>
<dbReference type="Proteomes" id="UP000233556">
    <property type="component" value="Unassembled WGS sequence"/>
</dbReference>